<evidence type="ECO:0000313" key="3">
    <source>
        <dbReference type="Proteomes" id="UP000274541"/>
    </source>
</evidence>
<dbReference type="SMART" id="SM00953">
    <property type="entry name" value="RES"/>
    <property type="match status" value="1"/>
</dbReference>
<reference evidence="2 3" key="1">
    <citation type="submission" date="2018-08" db="EMBL/GenBank/DDBJ databases">
        <title>Recombination of ecologically and evolutionarily significant loci maintains genetic cohesion in the Pseudomonas syringae species complex.</title>
        <authorList>
            <person name="Dillon M."/>
            <person name="Thakur S."/>
            <person name="Almeida R.N.D."/>
            <person name="Weir B.S."/>
            <person name="Guttman D.S."/>
        </authorList>
    </citation>
    <scope>NUCLEOTIDE SEQUENCE [LARGE SCALE GENOMIC DNA]</scope>
    <source>
        <strain evidence="2 3">ICMP 4388</strain>
    </source>
</reference>
<evidence type="ECO:0000313" key="2">
    <source>
        <dbReference type="EMBL" id="RMO57496.1"/>
    </source>
</evidence>
<dbReference type="Pfam" id="PF08808">
    <property type="entry name" value="RES"/>
    <property type="match status" value="1"/>
</dbReference>
<organism evidence="2 3">
    <name type="scientific">Pseudomonas syringae pv. aptata</name>
    <dbReference type="NCBI Taxonomy" id="83167"/>
    <lineage>
        <taxon>Bacteria</taxon>
        <taxon>Pseudomonadati</taxon>
        <taxon>Pseudomonadota</taxon>
        <taxon>Gammaproteobacteria</taxon>
        <taxon>Pseudomonadales</taxon>
        <taxon>Pseudomonadaceae</taxon>
        <taxon>Pseudomonas</taxon>
        <taxon>Pseudomonas syringae</taxon>
    </lineage>
</organism>
<dbReference type="EMBL" id="RBPX01000381">
    <property type="protein sequence ID" value="RMO57496.1"/>
    <property type="molecule type" value="Genomic_DNA"/>
</dbReference>
<dbReference type="InterPro" id="IPR014914">
    <property type="entry name" value="RES_dom"/>
</dbReference>
<feature type="domain" description="RES" evidence="1">
    <location>
        <begin position="166"/>
        <end position="332"/>
    </location>
</feature>
<name>A0A3M3WI76_PSEAP</name>
<dbReference type="Proteomes" id="UP000274541">
    <property type="component" value="Unassembled WGS sequence"/>
</dbReference>
<comment type="caution">
    <text evidence="2">The sequence shown here is derived from an EMBL/GenBank/DDBJ whole genome shotgun (WGS) entry which is preliminary data.</text>
</comment>
<dbReference type="AlphaFoldDB" id="A0A3M3WI76"/>
<gene>
    <name evidence="2" type="ORF">ALQ37_200008</name>
</gene>
<proteinExistence type="predicted"/>
<evidence type="ECO:0000259" key="1">
    <source>
        <dbReference type="SMART" id="SM00953"/>
    </source>
</evidence>
<accession>A0A3M3WI76</accession>
<protein>
    <recommendedName>
        <fullName evidence="1">RES domain-containing protein</fullName>
    </recommendedName>
</protein>
<dbReference type="RefSeq" id="WP_003394349.1">
    <property type="nucleotide sequence ID" value="NZ_JBPDUT010000002.1"/>
</dbReference>
<sequence length="355" mass="39736">MDQDIAAEVIACSNCFSDSGLRLDAERIGQEIDVVCPGCGESCFKKLPKAGVEALAHRYFVWGSLQRVRYGGAPLVQFNSMQTTSISVAPWLRSDVVLIERLLGVGFFHYGPRFWMIGEVEPLKALQKKRTRDEIIQRILCEYPARTMDVSETFYRLRVSPSDPTDLSQYDGPPSQFAGKGRLDSVGHPVLYGSTDLEVCIHECRVTAEDETYVATLSPLRPLKLLDLTVLLEEEDVTEFESLDMAVHMLFLAGKHAYRLTKAISERAMEEGFDGIIYPSYFSLLRLGVMPFQTTYGMSHRRFPTLREHEQAKSIPNLALFGRPVSAGSVAVTCVDRLVINQVSYGFHFGPVGIH</sequence>